<keyword evidence="1" id="KW-0732">Signal</keyword>
<accession>A0A4Q2L4L0</accession>
<protein>
    <recommendedName>
        <fullName evidence="4">LPS-assembly protein LptD</fullName>
    </recommendedName>
</protein>
<feature type="signal peptide" evidence="1">
    <location>
        <begin position="1"/>
        <end position="21"/>
    </location>
</feature>
<dbReference type="EMBL" id="SBAP01000004">
    <property type="protein sequence ID" value="RXZ71081.1"/>
    <property type="molecule type" value="Genomic_DNA"/>
</dbReference>
<gene>
    <name evidence="2" type="ORF">EPT53_02150</name>
</gene>
<dbReference type="Proteomes" id="UP000289216">
    <property type="component" value="Unassembled WGS sequence"/>
</dbReference>
<dbReference type="AlphaFoldDB" id="A0A4Q2L4L0"/>
<evidence type="ECO:0000313" key="2">
    <source>
        <dbReference type="EMBL" id="RXZ71081.1"/>
    </source>
</evidence>
<proteinExistence type="predicted"/>
<name>A0A4Q2L4L0_9FUSO</name>
<comment type="caution">
    <text evidence="2">The sequence shown here is derived from an EMBL/GenBank/DDBJ whole genome shotgun (WGS) entry which is preliminary data.</text>
</comment>
<reference evidence="2 3" key="1">
    <citation type="submission" date="2019-01" db="EMBL/GenBank/DDBJ databases">
        <title>Fusobacterium necrophorum Isolated From the Uterus of Dairy Cows.</title>
        <authorList>
            <person name="Francis A.M."/>
        </authorList>
    </citation>
    <scope>NUCLEOTIDE SEQUENCE [LARGE SCALE GENOMIC DNA]</scope>
    <source>
        <strain evidence="2 3">KG35</strain>
    </source>
</reference>
<evidence type="ECO:0000313" key="3">
    <source>
        <dbReference type="Proteomes" id="UP000289216"/>
    </source>
</evidence>
<evidence type="ECO:0000256" key="1">
    <source>
        <dbReference type="SAM" id="SignalP"/>
    </source>
</evidence>
<evidence type="ECO:0008006" key="4">
    <source>
        <dbReference type="Google" id="ProtNLM"/>
    </source>
</evidence>
<feature type="chain" id="PRO_5020617901" description="LPS-assembly protein LptD" evidence="1">
    <location>
        <begin position="22"/>
        <end position="1210"/>
    </location>
</feature>
<sequence>MKDKRILLALFLLLSINAATYTQEIEGRAEEVDIDLNTNTVTSEKGIVLKQSNIKTKVHTMQRDTEAGKAYYRDGMIAQIDNETGKIKIESQEGEATTTGEEAHFYKNFGYLEVAPVTGAEAPNDRVYFGSDHIVYQKGALQIEKAWLTTDFKIINHVHNPKEVGYHIFSNQMLIEPDKQLTIYDSNLYLGKKKVSPIAFPWFRLNIRKNSKVPLFPTWNEKNYFGWQTSWGFLYGTRSSKLKGGFAPKFADNMGLLIGRWETWYDTKKYGMTQVNVTDLLIHSKVHGKKDTTDVIEYEQKHKRYHVETKHDYNGEYGSFHISGISATTSSISSLDDLITKYEVNKEFDNTQGIRGTGVYLKRPGFDKKVSYYSLESDLHGMGKNRDISFQASGKLTSNKRLYTLSTYDSIEDNVFEKKLDNALYTKLALYQDNTAYKLGGYYQYLYDITPGYTQKHNRSRGEDYGFIALDKKNNLGFQYDEIRGDKLRDLQLWEKESDAQSLKRNNLLNLPIDYTPVAVSEYSLYQQQNGTLWLGDYNYRNFHIKPSFSTKREEKKLDLVKNEKIVITDNTAMNPEIYTEKIGYGRLQQYNRFQNELYTKTREKKGNINLGKENKLNVNVFAGNQKEEIWTREGMIQGEANDVTKIKSESSFYGFDMEKKNISLGSLGKIALRGDLRQDEYHHSDGSSLRYGLGFNHEWNLYEKEDVKVRNNLDIYMQKYRYYGRKEEDKAQNLYTKKDSYQIKDTLSWDTNAVHTRYYGEYQLDKNPVHPSEKKGEMVKQKIDFEMTENKKVGFFYGKDDRYTNRTVNTFQNYRDLSKEDYGGSFQYGPHSFAYERQKVDFQFPKMAKEDIKANSFRYSYSWEDKTLGLSYRTGKDRILIHDFHDPKVLDIDNQVYGFNFHKNGDIQHHVYFNYENSHHKEGSSKVTLDGSRKNIGHSDEINFSYQYRDIRMQEAEYIRYASLESGRSEKEVSRQEIEKVKNLLEHRRSIEDPFHLTGIREDAFLFGDGRVNFRFYTSLERNKARYEKTHNLGNSLQKIKGSVYYTYHRYGLGYTFEENAGWLQSNSKYSWKKKNREHQISLYGKVGRPSESWKVKTYAKFYQNLLDKVNEDRKHKKALDGIGVEIGKEFDFYEWSVLYERKYSLTARDYEWRVGLQFTLLTFPDNAIFGIGANKSSHKVRPKTQFMDSVHVENIVDDTLKTKAIMQK</sequence>
<dbReference type="RefSeq" id="WP_129490530.1">
    <property type="nucleotide sequence ID" value="NZ_SBAP01000004.1"/>
</dbReference>
<organism evidence="2 3">
    <name type="scientific">Fusobacterium necrophorum</name>
    <dbReference type="NCBI Taxonomy" id="859"/>
    <lineage>
        <taxon>Bacteria</taxon>
        <taxon>Fusobacteriati</taxon>
        <taxon>Fusobacteriota</taxon>
        <taxon>Fusobacteriia</taxon>
        <taxon>Fusobacteriales</taxon>
        <taxon>Fusobacteriaceae</taxon>
        <taxon>Fusobacterium</taxon>
    </lineage>
</organism>